<keyword evidence="1" id="KW-1133">Transmembrane helix</keyword>
<dbReference type="STRING" id="659014.SAMN04487996_101271"/>
<evidence type="ECO:0000256" key="1">
    <source>
        <dbReference type="SAM" id="Phobius"/>
    </source>
</evidence>
<dbReference type="AlphaFoldDB" id="A0A1G6VKE4"/>
<proteinExistence type="predicted"/>
<feature type="transmembrane region" description="Helical" evidence="1">
    <location>
        <begin position="153"/>
        <end position="173"/>
    </location>
</feature>
<evidence type="ECO:0000313" key="3">
    <source>
        <dbReference type="Proteomes" id="UP000198748"/>
    </source>
</evidence>
<feature type="transmembrane region" description="Helical" evidence="1">
    <location>
        <begin position="123"/>
        <end position="141"/>
    </location>
</feature>
<keyword evidence="1" id="KW-0472">Membrane</keyword>
<evidence type="ECO:0000313" key="2">
    <source>
        <dbReference type="EMBL" id="SDD54090.1"/>
    </source>
</evidence>
<accession>A0A1G6VKE4</accession>
<feature type="transmembrane region" description="Helical" evidence="1">
    <location>
        <begin position="75"/>
        <end position="102"/>
    </location>
</feature>
<dbReference type="OrthoDB" id="5706484at2"/>
<name>A0A1G6VKE4_9BACT</name>
<sequence>MQESELIELWRSYDRKLEENLTLNRQNAAAITLMKIKSVVGSMVPMKIFVIIVSALWLSLVGVVLYRTYDYASPFFWYSIAIHAVILAFVTGVYVYQVVLIYQTDLSEALVATQYRLAQLKGSTLLIARLMFLHAPIWTTFSIQQRMFQHPVWMTVQILFTIVFVVGALWLFFNIRYENREKKWFKFIFRGNQWEPVVKSIEMLREIEQYKTDGQLIT</sequence>
<reference evidence="3" key="1">
    <citation type="submission" date="2016-10" db="EMBL/GenBank/DDBJ databases">
        <authorList>
            <person name="Varghese N."/>
            <person name="Submissions S."/>
        </authorList>
    </citation>
    <scope>NUCLEOTIDE SEQUENCE [LARGE SCALE GENOMIC DNA]</scope>
    <source>
        <strain evidence="3">DSM 25329</strain>
    </source>
</reference>
<keyword evidence="3" id="KW-1185">Reference proteome</keyword>
<organism evidence="2 3">
    <name type="scientific">Dyadobacter soli</name>
    <dbReference type="NCBI Taxonomy" id="659014"/>
    <lineage>
        <taxon>Bacteria</taxon>
        <taxon>Pseudomonadati</taxon>
        <taxon>Bacteroidota</taxon>
        <taxon>Cytophagia</taxon>
        <taxon>Cytophagales</taxon>
        <taxon>Spirosomataceae</taxon>
        <taxon>Dyadobacter</taxon>
    </lineage>
</organism>
<dbReference type="Proteomes" id="UP000198748">
    <property type="component" value="Unassembled WGS sequence"/>
</dbReference>
<dbReference type="EMBL" id="FNAN01000001">
    <property type="protein sequence ID" value="SDD54090.1"/>
    <property type="molecule type" value="Genomic_DNA"/>
</dbReference>
<keyword evidence="1" id="KW-0812">Transmembrane</keyword>
<protein>
    <submittedName>
        <fullName evidence="2">Uncharacterized protein</fullName>
    </submittedName>
</protein>
<feature type="transmembrane region" description="Helical" evidence="1">
    <location>
        <begin position="48"/>
        <end position="69"/>
    </location>
</feature>
<gene>
    <name evidence="2" type="ORF">SAMN04487996_101271</name>
</gene>
<dbReference type="RefSeq" id="WP_090145940.1">
    <property type="nucleotide sequence ID" value="NZ_FNAN01000001.1"/>
</dbReference>